<dbReference type="EMBL" id="WMEU01000003">
    <property type="protein sequence ID" value="MYL53863.1"/>
    <property type="molecule type" value="Genomic_DNA"/>
</dbReference>
<proteinExistence type="predicted"/>
<evidence type="ECO:0000313" key="2">
    <source>
        <dbReference type="Proteomes" id="UP000466692"/>
    </source>
</evidence>
<protein>
    <submittedName>
        <fullName evidence="1">LrgB family protein</fullName>
    </submittedName>
</protein>
<evidence type="ECO:0000313" key="1">
    <source>
        <dbReference type="EMBL" id="MYL53863.1"/>
    </source>
</evidence>
<reference evidence="1" key="1">
    <citation type="submission" date="2019-11" db="EMBL/GenBank/DDBJ databases">
        <title>Genome sequences of 17 halophilic strains isolated from different environments.</title>
        <authorList>
            <person name="Furrow R.E."/>
        </authorList>
    </citation>
    <scope>NUCLEOTIDE SEQUENCE</scope>
    <source>
        <strain evidence="1">22510_22_Filter</strain>
    </source>
</reference>
<dbReference type="Proteomes" id="UP000466692">
    <property type="component" value="Unassembled WGS sequence"/>
</dbReference>
<sequence>MNNEFLAILSVLLTFLVYVGSTKLYKRFRFPLLLPVFLSTIIVSSILLVSKISYDTYMVGGAFIDWFLGPAVVALAYPLYKQRKILSKHFVPIISGVLVGAIFGVASAVLLLKWANFEEFIIYSIVAKNSTTPVAMDVAKSLGGVPSMAAVFVIFAGICGALFGPHLFKWTRINHFLSKGIGMGSASHAIGTSKAFENSEEEGAVSTVAMILSAIMISIISPFLIHLLL</sequence>
<name>A0ACC7VEJ3_9BACI</name>
<organism evidence="1 2">
    <name type="scientific">Pontibacillus yanchengensis</name>
    <dbReference type="NCBI Taxonomy" id="462910"/>
    <lineage>
        <taxon>Bacteria</taxon>
        <taxon>Bacillati</taxon>
        <taxon>Bacillota</taxon>
        <taxon>Bacilli</taxon>
        <taxon>Bacillales</taxon>
        <taxon>Bacillaceae</taxon>
        <taxon>Pontibacillus</taxon>
    </lineage>
</organism>
<accession>A0ACC7VEJ3</accession>
<comment type="caution">
    <text evidence="1">The sequence shown here is derived from an EMBL/GenBank/DDBJ whole genome shotgun (WGS) entry which is preliminary data.</text>
</comment>
<gene>
    <name evidence="1" type="ORF">GLW08_11000</name>
</gene>
<keyword evidence="2" id="KW-1185">Reference proteome</keyword>